<feature type="chain" id="PRO_5043959382" evidence="2">
    <location>
        <begin position="27"/>
        <end position="576"/>
    </location>
</feature>
<keyword evidence="2" id="KW-0732">Signal</keyword>
<sequence>MKKGMKKGISSLIGLIMLLLLLSACALNSSGDDETKKSGQKTNDATVNKAEEKSYKATDLSALPDKTKARKDTFVAGISAPGGVFLPYFYENGWDGNATTPIFSPLVDLDKEGKPVPILADSWDTSKDQMTYTFNLRKNAKYSDGSPVTADDVAFTLTLLHDPAYNGYQDISLAAIKGGKEYKEGKAESIEGIKVLDEQRIEISTEKVNAKALLILGGQVLSKAYYGKDYEYGKLDYLKELYSKPLGAGPYVFSKYIPGQEIRYTANDNYYKGKPKTENLIYKIIDKATSLQQFETGELDYAGFPADDDTVGQLESLKFANVQVAPVNDYGLIYVNNTRPQFKDKEVRQALLYGMDRQKIVDVRFKGFGQVADVPVSPVSWAYNNEGVTQYEFDAGKAKKLLDKAGWKIGKNGIREKDGVQLKIRYLTADAEDAAIPIAKENYSDIGIKFEPEITDFNALVSKLTAKDYDFAAVSTSQILDPSDTVEELASNNPNNYVGYSNPKVDKLIQEGLGTLDIDKRKELYHELYKEFTQDPPYILIHYRQSARAISGQIEGLVPDNYTGIGSSLPNISIKK</sequence>
<accession>A0AAW9NG42</accession>
<dbReference type="PROSITE" id="PS51257">
    <property type="entry name" value="PROKAR_LIPOPROTEIN"/>
    <property type="match status" value="1"/>
</dbReference>
<dbReference type="SUPFAM" id="SSF53850">
    <property type="entry name" value="Periplasmic binding protein-like II"/>
    <property type="match status" value="1"/>
</dbReference>
<dbReference type="AlphaFoldDB" id="A0AAW9NG42"/>
<proteinExistence type="predicted"/>
<feature type="signal peptide" evidence="2">
    <location>
        <begin position="1"/>
        <end position="26"/>
    </location>
</feature>
<dbReference type="EMBL" id="JARNBH010000017">
    <property type="protein sequence ID" value="MEC0275134.1"/>
    <property type="molecule type" value="Genomic_DNA"/>
</dbReference>
<evidence type="ECO:0000256" key="1">
    <source>
        <dbReference type="SAM" id="MobiDB-lite"/>
    </source>
</evidence>
<dbReference type="CDD" id="cd00995">
    <property type="entry name" value="PBP2_NikA_DppA_OppA_like"/>
    <property type="match status" value="1"/>
</dbReference>
<dbReference type="GO" id="GO:1904680">
    <property type="term" value="F:peptide transmembrane transporter activity"/>
    <property type="evidence" value="ECO:0007669"/>
    <property type="project" value="TreeGrafter"/>
</dbReference>
<dbReference type="Pfam" id="PF00496">
    <property type="entry name" value="SBP_bac_5"/>
    <property type="match status" value="1"/>
</dbReference>
<protein>
    <submittedName>
        <fullName evidence="4">ABC transporter substrate-binding protein</fullName>
    </submittedName>
</protein>
<feature type="domain" description="Solute-binding protein family 5" evidence="3">
    <location>
        <begin position="114"/>
        <end position="493"/>
    </location>
</feature>
<dbReference type="InterPro" id="IPR030678">
    <property type="entry name" value="Peptide/Ni-bd"/>
</dbReference>
<feature type="region of interest" description="Disordered" evidence="1">
    <location>
        <begin position="30"/>
        <end position="50"/>
    </location>
</feature>
<organism evidence="4 5">
    <name type="scientific">Peribacillus castrilensis</name>
    <dbReference type="NCBI Taxonomy" id="2897690"/>
    <lineage>
        <taxon>Bacteria</taxon>
        <taxon>Bacillati</taxon>
        <taxon>Bacillota</taxon>
        <taxon>Bacilli</taxon>
        <taxon>Bacillales</taxon>
        <taxon>Bacillaceae</taxon>
        <taxon>Peribacillus</taxon>
    </lineage>
</organism>
<evidence type="ECO:0000259" key="3">
    <source>
        <dbReference type="Pfam" id="PF00496"/>
    </source>
</evidence>
<comment type="caution">
    <text evidence="4">The sequence shown here is derived from an EMBL/GenBank/DDBJ whole genome shotgun (WGS) entry which is preliminary data.</text>
</comment>
<evidence type="ECO:0000313" key="5">
    <source>
        <dbReference type="Proteomes" id="UP001307168"/>
    </source>
</evidence>
<dbReference type="FunFam" id="3.90.76.10:FF:000004">
    <property type="entry name" value="Peptide ABC transporter substrate-binding protein"/>
    <property type="match status" value="1"/>
</dbReference>
<dbReference type="Gene3D" id="3.40.190.10">
    <property type="entry name" value="Periplasmic binding protein-like II"/>
    <property type="match status" value="1"/>
</dbReference>
<dbReference type="GO" id="GO:0043190">
    <property type="term" value="C:ATP-binding cassette (ABC) transporter complex"/>
    <property type="evidence" value="ECO:0007669"/>
    <property type="project" value="InterPro"/>
</dbReference>
<evidence type="ECO:0000256" key="2">
    <source>
        <dbReference type="SAM" id="SignalP"/>
    </source>
</evidence>
<reference evidence="4 5" key="1">
    <citation type="submission" date="2023-03" db="EMBL/GenBank/DDBJ databases">
        <title>Bacillus Genome Sequencing.</title>
        <authorList>
            <person name="Dunlap C."/>
        </authorList>
    </citation>
    <scope>NUCLEOTIDE SEQUENCE [LARGE SCALE GENOMIC DNA]</scope>
    <source>
        <strain evidence="4 5">B-41290</strain>
    </source>
</reference>
<gene>
    <name evidence="4" type="ORF">P4706_18950</name>
</gene>
<dbReference type="RefSeq" id="WP_134784236.1">
    <property type="nucleotide sequence ID" value="NZ_JARNBH010000017.1"/>
</dbReference>
<dbReference type="InterPro" id="IPR039424">
    <property type="entry name" value="SBP_5"/>
</dbReference>
<evidence type="ECO:0000313" key="4">
    <source>
        <dbReference type="EMBL" id="MEC0275134.1"/>
    </source>
</evidence>
<dbReference type="Gene3D" id="3.90.76.10">
    <property type="entry name" value="Dipeptide-binding Protein, Domain 1"/>
    <property type="match status" value="1"/>
</dbReference>
<dbReference type="InterPro" id="IPR000914">
    <property type="entry name" value="SBP_5_dom"/>
</dbReference>
<dbReference type="PANTHER" id="PTHR30290">
    <property type="entry name" value="PERIPLASMIC BINDING COMPONENT OF ABC TRANSPORTER"/>
    <property type="match status" value="1"/>
</dbReference>
<name>A0AAW9NG42_9BACI</name>
<dbReference type="Gene3D" id="3.10.105.10">
    <property type="entry name" value="Dipeptide-binding Protein, Domain 3"/>
    <property type="match status" value="1"/>
</dbReference>
<dbReference type="GO" id="GO:0042597">
    <property type="term" value="C:periplasmic space"/>
    <property type="evidence" value="ECO:0007669"/>
    <property type="project" value="UniProtKB-ARBA"/>
</dbReference>
<dbReference type="Proteomes" id="UP001307168">
    <property type="component" value="Unassembled WGS sequence"/>
</dbReference>
<dbReference type="PANTHER" id="PTHR30290:SF81">
    <property type="entry name" value="OLIGOPEPTIDE-BINDING PROTEIN OPPA"/>
    <property type="match status" value="1"/>
</dbReference>
<dbReference type="GO" id="GO:0015833">
    <property type="term" value="P:peptide transport"/>
    <property type="evidence" value="ECO:0007669"/>
    <property type="project" value="TreeGrafter"/>
</dbReference>
<keyword evidence="5" id="KW-1185">Reference proteome</keyword>
<dbReference type="PIRSF" id="PIRSF002741">
    <property type="entry name" value="MppA"/>
    <property type="match status" value="1"/>
</dbReference>